<sequence length="75" mass="9210">MKRVKLIHKLEKDFIISAYPDEDMIKNHHSLVDWFHIYEYCNVYVEEDPYQTNPQGYIFYSEYYQDGKKSIKLIQ</sequence>
<dbReference type="Proteomes" id="UP000008727">
    <property type="component" value="Segment"/>
</dbReference>
<evidence type="ECO:0000313" key="2">
    <source>
        <dbReference type="Proteomes" id="UP000008727"/>
    </source>
</evidence>
<evidence type="ECO:0000313" key="1">
    <source>
        <dbReference type="EMBL" id="ADQ53288.1"/>
    </source>
</evidence>
<reference evidence="1 2" key="1">
    <citation type="journal article" date="2010" name="Virol. J.">
        <title>Genomes of the T4-related bacteriophages as windows on microbial genome evolution.</title>
        <authorList>
            <person name="Petrov V.M."/>
            <person name="Ratnayaka S."/>
            <person name="Nolan J.M."/>
            <person name="Miller E.S."/>
            <person name="Karam J.D."/>
        </authorList>
    </citation>
    <scope>NUCLEOTIDE SEQUENCE [LARGE SCALE GENOMIC DNA]</scope>
</reference>
<dbReference type="EMBL" id="GU459069">
    <property type="protein sequence ID" value="ADQ53288.1"/>
    <property type="molecule type" value="Genomic_DNA"/>
</dbReference>
<accession>E5DSB4</accession>
<dbReference type="KEGG" id="vg:10323557"/>
<organism evidence="1 2">
    <name type="scientific">Aeromonas phage 65</name>
    <dbReference type="NCBI Taxonomy" id="2919549"/>
    <lineage>
        <taxon>Viruses</taxon>
        <taxon>Duplodnaviria</taxon>
        <taxon>Heunggongvirae</taxon>
        <taxon>Uroviricota</taxon>
        <taxon>Caudoviricetes</taxon>
        <taxon>Pantevenvirales</taxon>
        <taxon>Straboviridae</taxon>
        <taxon>Emmerichvirinae</taxon>
        <taxon>Ishigurovirus</taxon>
        <taxon>Ishigurovirus osborne</taxon>
    </lineage>
</organism>
<gene>
    <name evidence="1" type="ORF">65p280</name>
</gene>
<dbReference type="RefSeq" id="YP_004301117.1">
    <property type="nucleotide sequence ID" value="NC_015251.1"/>
</dbReference>
<name>E5DSB4_9CAUD</name>
<proteinExistence type="predicted"/>
<keyword evidence="2" id="KW-1185">Reference proteome</keyword>
<protein>
    <submittedName>
        <fullName evidence="1">Uncharacterized protein</fullName>
    </submittedName>
</protein>